<dbReference type="AlphaFoldDB" id="A0A0D9Y8B0"/>
<keyword evidence="3" id="KW-1185">Reference proteome</keyword>
<feature type="region of interest" description="Disordered" evidence="1">
    <location>
        <begin position="22"/>
        <end position="71"/>
    </location>
</feature>
<reference evidence="2" key="3">
    <citation type="submission" date="2018-05" db="EMBL/GenBank/DDBJ databases">
        <title>OgluRS3 (Oryza glumaepatula Reference Sequence Version 3).</title>
        <authorList>
            <person name="Zhang J."/>
            <person name="Kudrna D."/>
            <person name="Lee S."/>
            <person name="Talag J."/>
            <person name="Welchert J."/>
            <person name="Wing R.A."/>
        </authorList>
    </citation>
    <scope>NUCLEOTIDE SEQUENCE [LARGE SCALE GENOMIC DNA]</scope>
</reference>
<evidence type="ECO:0000313" key="3">
    <source>
        <dbReference type="Proteomes" id="UP000026961"/>
    </source>
</evidence>
<dbReference type="Proteomes" id="UP000026961">
    <property type="component" value="Chromosome 1"/>
</dbReference>
<dbReference type="Gramene" id="OGLUM01G17200.1">
    <property type="protein sequence ID" value="OGLUM01G17200.1"/>
    <property type="gene ID" value="OGLUM01G17200"/>
</dbReference>
<proteinExistence type="predicted"/>
<feature type="compositionally biased region" description="Low complexity" evidence="1">
    <location>
        <begin position="22"/>
        <end position="33"/>
    </location>
</feature>
<protein>
    <submittedName>
        <fullName evidence="2">Uncharacterized protein</fullName>
    </submittedName>
</protein>
<dbReference type="HOGENOM" id="CLU_1605251_0_0_1"/>
<evidence type="ECO:0000256" key="1">
    <source>
        <dbReference type="SAM" id="MobiDB-lite"/>
    </source>
</evidence>
<dbReference type="EnsemblPlants" id="OGLUM01G17200.1">
    <property type="protein sequence ID" value="OGLUM01G17200.1"/>
    <property type="gene ID" value="OGLUM01G17200"/>
</dbReference>
<reference evidence="2" key="1">
    <citation type="submission" date="2013-08" db="EMBL/GenBank/DDBJ databases">
        <title>Oryza genome evolution.</title>
        <authorList>
            <person name="Wing R.A."/>
            <person name="Panaud O."/>
            <person name="Oliveira A.C."/>
        </authorList>
    </citation>
    <scope>NUCLEOTIDE SEQUENCE</scope>
</reference>
<evidence type="ECO:0000313" key="2">
    <source>
        <dbReference type="EnsemblPlants" id="OGLUM01G17200.1"/>
    </source>
</evidence>
<name>A0A0D9Y8B0_9ORYZ</name>
<accession>A0A0D9Y8B0</accession>
<reference evidence="2" key="2">
    <citation type="submission" date="2015-04" db="UniProtKB">
        <authorList>
            <consortium name="EnsemblPlants"/>
        </authorList>
    </citation>
    <scope>IDENTIFICATION</scope>
</reference>
<sequence length="166" mass="17956">MTLGRGLAQSGMNAATNTAAATFSGSSSAASATLMPPRLCPTSTARSPPPPGSARTASSNGRDWRASAPDAARSGAWTRWPAARSIVATLYQHHPPWPMPCTRMRRLAVAGTVDVIMALARRRLNLQHVTSLHKISSEYPVIIDDYQAGSIQNMIHCHRVKPKFRR</sequence>
<organism evidence="2">
    <name type="scientific">Oryza glumipatula</name>
    <dbReference type="NCBI Taxonomy" id="40148"/>
    <lineage>
        <taxon>Eukaryota</taxon>
        <taxon>Viridiplantae</taxon>
        <taxon>Streptophyta</taxon>
        <taxon>Embryophyta</taxon>
        <taxon>Tracheophyta</taxon>
        <taxon>Spermatophyta</taxon>
        <taxon>Magnoliopsida</taxon>
        <taxon>Liliopsida</taxon>
        <taxon>Poales</taxon>
        <taxon>Poaceae</taxon>
        <taxon>BOP clade</taxon>
        <taxon>Oryzoideae</taxon>
        <taxon>Oryzeae</taxon>
        <taxon>Oryzinae</taxon>
        <taxon>Oryza</taxon>
    </lineage>
</organism>